<evidence type="ECO:0000313" key="3">
    <source>
        <dbReference type="EMBL" id="AKM81834.1"/>
    </source>
</evidence>
<dbReference type="AlphaFoldDB" id="A0A0G4B1X6"/>
<evidence type="ECO:0008006" key="5">
    <source>
        <dbReference type="Google" id="ProtNLM"/>
    </source>
</evidence>
<protein>
    <recommendedName>
        <fullName evidence="5">DUF2130 domain-containing protein</fullName>
    </recommendedName>
</protein>
<dbReference type="Pfam" id="PF09903">
    <property type="entry name" value="DUF2130"/>
    <property type="match status" value="1"/>
</dbReference>
<dbReference type="EMBL" id="CP011213">
    <property type="protein sequence ID" value="AKM81834.1"/>
    <property type="molecule type" value="Genomic_DNA"/>
</dbReference>
<name>A0A0G4B1X6_9BACT</name>
<feature type="compositionally biased region" description="Basic and acidic residues" evidence="2">
    <location>
        <begin position="400"/>
        <end position="411"/>
    </location>
</feature>
<reference evidence="3 4" key="1">
    <citation type="journal article" date="2015" name="Nature">
        <title>rRNA introns, odd ribosomes, and small enigmatic genomes across a large radiation of phyla.</title>
        <authorList>
            <person name="Brown C.T."/>
            <person name="Hug L.A."/>
            <person name="Thomas B.C."/>
            <person name="Sharon I."/>
            <person name="Castelle C.J."/>
            <person name="Singh A."/>
            <person name="Wilkins M.J."/>
            <person name="Williams K.H."/>
            <person name="Banfield J.F."/>
        </authorList>
    </citation>
    <scope>NUCLEOTIDE SEQUENCE [LARGE SCALE GENOMIC DNA]</scope>
</reference>
<feature type="coiled-coil region" evidence="1">
    <location>
        <begin position="33"/>
        <end position="95"/>
    </location>
</feature>
<dbReference type="Proteomes" id="UP000035648">
    <property type="component" value="Chromosome"/>
</dbReference>
<keyword evidence="1" id="KW-0175">Coiled coil</keyword>
<dbReference type="InterPro" id="IPR019219">
    <property type="entry name" value="DUF2130"/>
</dbReference>
<evidence type="ECO:0000256" key="1">
    <source>
        <dbReference type="SAM" id="Coils"/>
    </source>
</evidence>
<gene>
    <name evidence="3" type="ORF">UT28_C0001G0015</name>
</gene>
<accession>A0A0G4B1X6</accession>
<sequence length="417" mass="47258">MSDEKSDKIKCPKCGCDIPVTEVLQHRMVEQVTAEVEKRVKNEKEKIEEELKESLGKEQANNLKVLKEKLDIEAKKRVEAENKELEFIKKQTEMEENIRRKDIEIATKLQEERKLIIEKTQNEIEEKFSLQTAEMRKQLEDTKKALTEAQRKAQQGSMQTQGEVMELALEELLKQRFPHDAIEPVPKGINGADIIQRVFSDFGAECGSIVWESKQTKAWTEDWVQKLKDDGRNIKGSLLILVSEVLPKDIKNFGLYKGIWVCNFPSIIGLTTALRSQLISISKITASQSGKEEKKDILYDYLCSQNFANRISAIGENFIAMKTNLDKEKIAMNKIWSSRETQINRMMENTAKMYGEIQGIAGNQLPELEVLELESAAGEIEPARNASSIAVAGGTPATPKEPKKKEIKIDESQAGLF</sequence>
<dbReference type="KEGG" id="bbgw:UT28_C0001G0015"/>
<feature type="region of interest" description="Disordered" evidence="2">
    <location>
        <begin position="386"/>
        <end position="417"/>
    </location>
</feature>
<organism evidence="3 4">
    <name type="scientific">Berkelbacteria bacterium GW2011_GWE1_39_12</name>
    <dbReference type="NCBI Taxonomy" id="1618337"/>
    <lineage>
        <taxon>Bacteria</taxon>
        <taxon>Candidatus Berkelbacteria</taxon>
    </lineage>
</organism>
<evidence type="ECO:0000256" key="2">
    <source>
        <dbReference type="SAM" id="MobiDB-lite"/>
    </source>
</evidence>
<evidence type="ECO:0000313" key="4">
    <source>
        <dbReference type="Proteomes" id="UP000035648"/>
    </source>
</evidence>
<proteinExistence type="predicted"/>